<dbReference type="STRING" id="1076256.A0A2H3AM20"/>
<gene>
    <name evidence="2" type="ORF">ARMSODRAFT_966551</name>
</gene>
<dbReference type="EMBL" id="KZ293495">
    <property type="protein sequence ID" value="PBK59915.1"/>
    <property type="molecule type" value="Genomic_DNA"/>
</dbReference>
<dbReference type="AlphaFoldDB" id="A0A2H3AM20"/>
<evidence type="ECO:0000313" key="2">
    <source>
        <dbReference type="EMBL" id="PBK59915.1"/>
    </source>
</evidence>
<keyword evidence="3" id="KW-1185">Reference proteome</keyword>
<evidence type="ECO:0000256" key="1">
    <source>
        <dbReference type="SAM" id="MobiDB-lite"/>
    </source>
</evidence>
<dbReference type="Proteomes" id="UP000218334">
    <property type="component" value="Unassembled WGS sequence"/>
</dbReference>
<reference evidence="3" key="1">
    <citation type="journal article" date="2017" name="Nat. Ecol. Evol.">
        <title>Genome expansion and lineage-specific genetic innovations in the forest pathogenic fungi Armillaria.</title>
        <authorList>
            <person name="Sipos G."/>
            <person name="Prasanna A.N."/>
            <person name="Walter M.C."/>
            <person name="O'Connor E."/>
            <person name="Balint B."/>
            <person name="Krizsan K."/>
            <person name="Kiss B."/>
            <person name="Hess J."/>
            <person name="Varga T."/>
            <person name="Slot J."/>
            <person name="Riley R."/>
            <person name="Boka B."/>
            <person name="Rigling D."/>
            <person name="Barry K."/>
            <person name="Lee J."/>
            <person name="Mihaltcheva S."/>
            <person name="LaButti K."/>
            <person name="Lipzen A."/>
            <person name="Waldron R."/>
            <person name="Moloney N.M."/>
            <person name="Sperisen C."/>
            <person name="Kredics L."/>
            <person name="Vagvoelgyi C."/>
            <person name="Patrignani A."/>
            <person name="Fitzpatrick D."/>
            <person name="Nagy I."/>
            <person name="Doyle S."/>
            <person name="Anderson J.B."/>
            <person name="Grigoriev I.V."/>
            <person name="Gueldener U."/>
            <person name="Muensterkoetter M."/>
            <person name="Nagy L.G."/>
        </authorList>
    </citation>
    <scope>NUCLEOTIDE SEQUENCE [LARGE SCALE GENOMIC DNA]</scope>
    <source>
        <strain evidence="3">28-4</strain>
    </source>
</reference>
<sequence>MICAEDFKAVAHAFKIENPIFIGWYEATCHIVEAKTSYKPFRSLGRTVVRNIAAHLPKDTLAGAIYLAALPFIGPIMGPDHTQLPPRTLQHRRRQSPCQNHYRLR</sequence>
<feature type="region of interest" description="Disordered" evidence="1">
    <location>
        <begin position="81"/>
        <end position="105"/>
    </location>
</feature>
<name>A0A2H3AM20_9AGAR</name>
<proteinExistence type="predicted"/>
<evidence type="ECO:0000313" key="3">
    <source>
        <dbReference type="Proteomes" id="UP000218334"/>
    </source>
</evidence>
<accession>A0A2H3AM20</accession>
<protein>
    <submittedName>
        <fullName evidence="2">Uncharacterized protein</fullName>
    </submittedName>
</protein>
<organism evidence="2 3">
    <name type="scientific">Armillaria solidipes</name>
    <dbReference type="NCBI Taxonomy" id="1076256"/>
    <lineage>
        <taxon>Eukaryota</taxon>
        <taxon>Fungi</taxon>
        <taxon>Dikarya</taxon>
        <taxon>Basidiomycota</taxon>
        <taxon>Agaricomycotina</taxon>
        <taxon>Agaricomycetes</taxon>
        <taxon>Agaricomycetidae</taxon>
        <taxon>Agaricales</taxon>
        <taxon>Marasmiineae</taxon>
        <taxon>Physalacriaceae</taxon>
        <taxon>Armillaria</taxon>
    </lineage>
</organism>